<accession>A0ABR9FRQ0</accession>
<dbReference type="RefSeq" id="WP_192542849.1">
    <property type="nucleotide sequence ID" value="NZ_JBQELX010000028.1"/>
</dbReference>
<name>A0ABR9FRQ0_9GAMM</name>
<dbReference type="EMBL" id="RRZA01000080">
    <property type="protein sequence ID" value="MBE0459448.1"/>
    <property type="molecule type" value="Genomic_DNA"/>
</dbReference>
<comment type="caution">
    <text evidence="1">The sequence shown here is derived from an EMBL/GenBank/DDBJ whole genome shotgun (WGS) entry which is preliminary data.</text>
</comment>
<evidence type="ECO:0000313" key="2">
    <source>
        <dbReference type="Proteomes" id="UP000707245"/>
    </source>
</evidence>
<organism evidence="1 2">
    <name type="scientific">Pseudoalteromonas prydzensis</name>
    <dbReference type="NCBI Taxonomy" id="182141"/>
    <lineage>
        <taxon>Bacteria</taxon>
        <taxon>Pseudomonadati</taxon>
        <taxon>Pseudomonadota</taxon>
        <taxon>Gammaproteobacteria</taxon>
        <taxon>Alteromonadales</taxon>
        <taxon>Pseudoalteromonadaceae</taxon>
        <taxon>Pseudoalteromonas</taxon>
    </lineage>
</organism>
<evidence type="ECO:0000313" key="1">
    <source>
        <dbReference type="EMBL" id="MBE0459448.1"/>
    </source>
</evidence>
<reference evidence="1 2" key="1">
    <citation type="submission" date="2020-07" db="EMBL/GenBank/DDBJ databases">
        <title>Halophilic bacteria isolated from french cheeses.</title>
        <authorList>
            <person name="Kothe C.I."/>
            <person name="Farah-Kraiem B."/>
            <person name="Renault P."/>
            <person name="Dridi B."/>
        </authorList>
    </citation>
    <scope>NUCLEOTIDE SEQUENCE [LARGE SCALE GENOMIC DNA]</scope>
    <source>
        <strain evidence="1 2">FME14</strain>
    </source>
</reference>
<gene>
    <name evidence="1" type="ORF">EI167_18805</name>
</gene>
<protein>
    <submittedName>
        <fullName evidence="1">Uncharacterized protein</fullName>
    </submittedName>
</protein>
<proteinExistence type="predicted"/>
<sequence length="136" mass="15073">MAQFTLINGDVIEFSNNIVTPLNCVGSQSCDRLGHIFFIPDTVVPFINAGKLAKDLFNVSKLALAKYDDSKTVLPVLIKHQKPLQAIDGLTIKRQFKIISFSSANIEKSQAANVFKILLNDPVIEHIQLDEVYSLS</sequence>
<keyword evidence="2" id="KW-1185">Reference proteome</keyword>
<dbReference type="Proteomes" id="UP000707245">
    <property type="component" value="Unassembled WGS sequence"/>
</dbReference>